<dbReference type="EMBL" id="CP019352">
    <property type="protein sequence ID" value="APX98801.1"/>
    <property type="molecule type" value="Genomic_DNA"/>
</dbReference>
<organism evidence="3 4">
    <name type="scientific">Lacinutrix venerupis</name>
    <dbReference type="NCBI Taxonomy" id="1486034"/>
    <lineage>
        <taxon>Bacteria</taxon>
        <taxon>Pseudomonadati</taxon>
        <taxon>Bacteroidota</taxon>
        <taxon>Flavobacteriia</taxon>
        <taxon>Flavobacteriales</taxon>
        <taxon>Flavobacteriaceae</taxon>
        <taxon>Lacinutrix</taxon>
    </lineage>
</organism>
<evidence type="ECO:0000256" key="1">
    <source>
        <dbReference type="SAM" id="Phobius"/>
    </source>
</evidence>
<dbReference type="Pfam" id="PF22827">
    <property type="entry name" value="GldL_N"/>
    <property type="match status" value="1"/>
</dbReference>
<dbReference type="AlphaFoldDB" id="A0AAC9LL59"/>
<keyword evidence="1" id="KW-1133">Transmembrane helix</keyword>
<keyword evidence="1" id="KW-0472">Membrane</keyword>
<keyword evidence="1" id="KW-0812">Transmembrane</keyword>
<protein>
    <recommendedName>
        <fullName evidence="2">Gliding motility protein GldL-like N-terminal domain-containing protein</fullName>
    </recommendedName>
</protein>
<accession>A0AAC9LL59</accession>
<evidence type="ECO:0000313" key="4">
    <source>
        <dbReference type="Proteomes" id="UP000187506"/>
    </source>
</evidence>
<dbReference type="RefSeq" id="WP_076731448.1">
    <property type="nucleotide sequence ID" value="NZ_CP019352.1"/>
</dbReference>
<feature type="transmembrane region" description="Helical" evidence="1">
    <location>
        <begin position="83"/>
        <end position="102"/>
    </location>
</feature>
<reference evidence="3 4" key="1">
    <citation type="submission" date="2017-01" db="EMBL/GenBank/DDBJ databases">
        <title>Complete genome of Lacinutrix venerupis DOK2-8 isolated from seawater in Dokdo.</title>
        <authorList>
            <person name="Chi W.-J."/>
            <person name="Kim J.H."/>
        </authorList>
    </citation>
    <scope>NUCLEOTIDE SEQUENCE [LARGE SCALE GENOMIC DNA]</scope>
    <source>
        <strain evidence="3 4">DOK2-8</strain>
    </source>
</reference>
<gene>
    <name evidence="3" type="ORF">BWR22_00260</name>
</gene>
<dbReference type="InterPro" id="IPR055087">
    <property type="entry name" value="GldL-like_N"/>
</dbReference>
<dbReference type="Proteomes" id="UP000187506">
    <property type="component" value="Chromosome"/>
</dbReference>
<evidence type="ECO:0000313" key="3">
    <source>
        <dbReference type="EMBL" id="APX98801.1"/>
    </source>
</evidence>
<sequence>MQIEEEHIRFIENSLKLYGINSQDLKEDLVDHICSYIESRESNNFNELYKEAIQKFGGYSSFQNLQLETNFQKFSKKAKVVNVLKFIVGLIMVILLVIGFLFKIMHWPYANAMLIVAILLFAFLLIPLLFYSKHKKIRYKFS</sequence>
<keyword evidence="4" id="KW-1185">Reference proteome</keyword>
<feature type="transmembrane region" description="Helical" evidence="1">
    <location>
        <begin position="108"/>
        <end position="131"/>
    </location>
</feature>
<dbReference type="KEGG" id="lvn:BWR22_00260"/>
<evidence type="ECO:0000259" key="2">
    <source>
        <dbReference type="Pfam" id="PF22827"/>
    </source>
</evidence>
<name>A0AAC9LL59_9FLAO</name>
<proteinExistence type="predicted"/>
<feature type="domain" description="Gliding motility protein GldL-like N-terminal" evidence="2">
    <location>
        <begin position="96"/>
        <end position="137"/>
    </location>
</feature>